<organism evidence="2 3">
    <name type="scientific">Erythranthe guttata</name>
    <name type="common">Yellow monkey flower</name>
    <name type="synonym">Mimulus guttatus</name>
    <dbReference type="NCBI Taxonomy" id="4155"/>
    <lineage>
        <taxon>Eukaryota</taxon>
        <taxon>Viridiplantae</taxon>
        <taxon>Streptophyta</taxon>
        <taxon>Embryophyta</taxon>
        <taxon>Tracheophyta</taxon>
        <taxon>Spermatophyta</taxon>
        <taxon>Magnoliopsida</taxon>
        <taxon>eudicotyledons</taxon>
        <taxon>Gunneridae</taxon>
        <taxon>Pentapetalae</taxon>
        <taxon>asterids</taxon>
        <taxon>lamiids</taxon>
        <taxon>Lamiales</taxon>
        <taxon>Phrymaceae</taxon>
        <taxon>Erythranthe</taxon>
    </lineage>
</organism>
<reference evidence="2 3" key="1">
    <citation type="journal article" date="2013" name="Proc. Natl. Acad. Sci. U.S.A.">
        <title>Fine-scale variation in meiotic recombination in Mimulus inferred from population shotgun sequencing.</title>
        <authorList>
            <person name="Hellsten U."/>
            <person name="Wright K.M."/>
            <person name="Jenkins J."/>
            <person name="Shu S."/>
            <person name="Yuan Y."/>
            <person name="Wessler S.R."/>
            <person name="Schmutz J."/>
            <person name="Willis J.H."/>
            <person name="Rokhsar D.S."/>
        </authorList>
    </citation>
    <scope>NUCLEOTIDE SEQUENCE [LARGE SCALE GENOMIC DNA]</scope>
    <source>
        <strain evidence="3">cv. DUN x IM62</strain>
    </source>
</reference>
<proteinExistence type="predicted"/>
<feature type="region of interest" description="Disordered" evidence="1">
    <location>
        <begin position="40"/>
        <end position="60"/>
    </location>
</feature>
<dbReference type="EMBL" id="KI630229">
    <property type="protein sequence ID" value="EYU43996.1"/>
    <property type="molecule type" value="Genomic_DNA"/>
</dbReference>
<evidence type="ECO:0000313" key="2">
    <source>
        <dbReference type="EMBL" id="EYU43996.1"/>
    </source>
</evidence>
<name>A0A022RVK8_ERYGU</name>
<protein>
    <submittedName>
        <fullName evidence="2">Uncharacterized protein</fullName>
    </submittedName>
</protein>
<dbReference type="Proteomes" id="UP000030748">
    <property type="component" value="Unassembled WGS sequence"/>
</dbReference>
<gene>
    <name evidence="2" type="ORF">MIMGU_mgv1a015805mg</name>
</gene>
<sequence length="145" mass="16265">MFNNPLETFKFAKEIIREDESGCSIIRAVIWYPNPNPTLLQSKPSPSPSPSPVSVAVSGGDDDTFKIDDLSSSGEIGSFLPYLRRLVLPSRHLLLPPQPYRRRRRVSLSAYDADPFVLLKSVKIHKKVRQFDSTNLVPAVIAAFR</sequence>
<keyword evidence="3" id="KW-1185">Reference proteome</keyword>
<evidence type="ECO:0000313" key="3">
    <source>
        <dbReference type="Proteomes" id="UP000030748"/>
    </source>
</evidence>
<accession>A0A022RVK8</accession>
<dbReference type="AlphaFoldDB" id="A0A022RVK8"/>
<evidence type="ECO:0000256" key="1">
    <source>
        <dbReference type="SAM" id="MobiDB-lite"/>
    </source>
</evidence>